<organism evidence="1 2">
    <name type="scientific">Schistosoma margrebowiei</name>
    <dbReference type="NCBI Taxonomy" id="48269"/>
    <lineage>
        <taxon>Eukaryota</taxon>
        <taxon>Metazoa</taxon>
        <taxon>Spiralia</taxon>
        <taxon>Lophotrochozoa</taxon>
        <taxon>Platyhelminthes</taxon>
        <taxon>Trematoda</taxon>
        <taxon>Digenea</taxon>
        <taxon>Strigeidida</taxon>
        <taxon>Schistosomatoidea</taxon>
        <taxon>Schistosomatidae</taxon>
        <taxon>Schistosoma</taxon>
    </lineage>
</organism>
<gene>
    <name evidence="1" type="ORF">SMRZ_LOCUS11919</name>
</gene>
<name>A0A183M794_9TREM</name>
<dbReference type="AlphaFoldDB" id="A0A183M794"/>
<accession>A0A183M794</accession>
<protein>
    <submittedName>
        <fullName evidence="1">Uncharacterized protein</fullName>
    </submittedName>
</protein>
<evidence type="ECO:0000313" key="2">
    <source>
        <dbReference type="Proteomes" id="UP000277204"/>
    </source>
</evidence>
<proteinExistence type="predicted"/>
<dbReference type="Proteomes" id="UP000277204">
    <property type="component" value="Unassembled WGS sequence"/>
</dbReference>
<sequence>MWIKLSKQSFENADYFNMKPMKPLSSSKCSLVPENNEFKKTLRFSNGNSFLQKAFIFSIISLPNSQNEGSLEQVNKKFMKRSHNQKNPFNWFILKSLLTIHTNQIDRFNT</sequence>
<dbReference type="EMBL" id="UZAI01007055">
    <property type="protein sequence ID" value="VDO97801.1"/>
    <property type="molecule type" value="Genomic_DNA"/>
</dbReference>
<evidence type="ECO:0000313" key="1">
    <source>
        <dbReference type="EMBL" id="VDO97801.1"/>
    </source>
</evidence>
<keyword evidence="2" id="KW-1185">Reference proteome</keyword>
<reference evidence="1 2" key="1">
    <citation type="submission" date="2018-11" db="EMBL/GenBank/DDBJ databases">
        <authorList>
            <consortium name="Pathogen Informatics"/>
        </authorList>
    </citation>
    <scope>NUCLEOTIDE SEQUENCE [LARGE SCALE GENOMIC DNA]</scope>
    <source>
        <strain evidence="1 2">Zambia</strain>
    </source>
</reference>